<evidence type="ECO:0000313" key="1">
    <source>
        <dbReference type="EMBL" id="KAJ9052474.1"/>
    </source>
</evidence>
<gene>
    <name evidence="1" type="ORF">DSO57_1033751</name>
</gene>
<accession>A0ACC2RR03</accession>
<dbReference type="EMBL" id="QTSX02006660">
    <property type="protein sequence ID" value="KAJ9052474.1"/>
    <property type="molecule type" value="Genomic_DNA"/>
</dbReference>
<organism evidence="1 2">
    <name type="scientific">Entomophthora muscae</name>
    <dbReference type="NCBI Taxonomy" id="34485"/>
    <lineage>
        <taxon>Eukaryota</taxon>
        <taxon>Fungi</taxon>
        <taxon>Fungi incertae sedis</taxon>
        <taxon>Zoopagomycota</taxon>
        <taxon>Entomophthoromycotina</taxon>
        <taxon>Entomophthoromycetes</taxon>
        <taxon>Entomophthorales</taxon>
        <taxon>Entomophthoraceae</taxon>
        <taxon>Entomophthora</taxon>
    </lineage>
</organism>
<evidence type="ECO:0000313" key="2">
    <source>
        <dbReference type="Proteomes" id="UP001165960"/>
    </source>
</evidence>
<protein>
    <submittedName>
        <fullName evidence="1">Uncharacterized protein</fullName>
    </submittedName>
</protein>
<proteinExistence type="predicted"/>
<comment type="caution">
    <text evidence="1">The sequence shown here is derived from an EMBL/GenBank/DDBJ whole genome shotgun (WGS) entry which is preliminary data.</text>
</comment>
<keyword evidence="2" id="KW-1185">Reference proteome</keyword>
<name>A0ACC2RR03_9FUNG</name>
<dbReference type="Proteomes" id="UP001165960">
    <property type="component" value="Unassembled WGS sequence"/>
</dbReference>
<reference evidence="1" key="1">
    <citation type="submission" date="2022-04" db="EMBL/GenBank/DDBJ databases">
        <title>Genome of the entomopathogenic fungus Entomophthora muscae.</title>
        <authorList>
            <person name="Elya C."/>
            <person name="Lovett B.R."/>
            <person name="Lee E."/>
            <person name="Macias A.M."/>
            <person name="Hajek A.E."/>
            <person name="De Bivort B.L."/>
            <person name="Kasson M.T."/>
            <person name="De Fine Licht H.H."/>
            <person name="Stajich J.E."/>
        </authorList>
    </citation>
    <scope>NUCLEOTIDE SEQUENCE</scope>
    <source>
        <strain evidence="1">Berkeley</strain>
    </source>
</reference>
<sequence length="160" mass="17663">MYVIKDQHAVNDNPHQTLSQQRRSEPAHSNFTEPKRLQPHRNAPAMLSKNPTAKLPICDGIIPATIAQILHPAASPIVISPTNATAALTTEPRIPNPIVHPIPAHTACTGRTGPEPIKSIPTEKPRSRDASHDQCRMPASEQNNCPRQEQYHSKQHTQNL</sequence>